<dbReference type="Gene3D" id="3.40.50.150">
    <property type="entry name" value="Vaccinia Virus protein VP39"/>
    <property type="match status" value="1"/>
</dbReference>
<accession>U4KRL8</accession>
<dbReference type="Gene3D" id="2.20.25.110">
    <property type="entry name" value="S-adenosyl-L-methionine-dependent methyltransferases"/>
    <property type="match status" value="1"/>
</dbReference>
<name>U4KRL8_ALTPJ</name>
<dbReference type="PANTHER" id="PTHR43861:SF6">
    <property type="entry name" value="METHYLTRANSFERASE TYPE 11"/>
    <property type="match status" value="1"/>
</dbReference>
<protein>
    <submittedName>
        <fullName evidence="1">Methyltransferase type 11 protein</fullName>
    </submittedName>
</protein>
<proteinExistence type="predicted"/>
<evidence type="ECO:0000313" key="2">
    <source>
        <dbReference type="Proteomes" id="UP000032740"/>
    </source>
</evidence>
<dbReference type="Proteomes" id="UP000032740">
    <property type="component" value="Chromosome"/>
</dbReference>
<dbReference type="HOGENOM" id="CLU_1286429_0_0_14"/>
<dbReference type="EMBL" id="FO681347">
    <property type="protein sequence ID" value="CCV64281.1"/>
    <property type="molecule type" value="Genomic_DNA"/>
</dbReference>
<evidence type="ECO:0000313" key="1">
    <source>
        <dbReference type="EMBL" id="CCV64281.1"/>
    </source>
</evidence>
<dbReference type="InterPro" id="IPR029063">
    <property type="entry name" value="SAM-dependent_MTases_sf"/>
</dbReference>
<dbReference type="STRING" id="1318466.BN85407040"/>
<dbReference type="AlphaFoldDB" id="U4KRL8"/>
<dbReference type="OrthoDB" id="9811589at2"/>
<keyword evidence="1" id="KW-0489">Methyltransferase</keyword>
<dbReference type="CDD" id="cd02440">
    <property type="entry name" value="AdoMet_MTases"/>
    <property type="match status" value="1"/>
</dbReference>
<dbReference type="PANTHER" id="PTHR43861">
    <property type="entry name" value="TRANS-ACONITATE 2-METHYLTRANSFERASE-RELATED"/>
    <property type="match status" value="1"/>
</dbReference>
<dbReference type="SUPFAM" id="SSF53335">
    <property type="entry name" value="S-adenosyl-L-methionine-dependent methyltransferases"/>
    <property type="match status" value="1"/>
</dbReference>
<gene>
    <name evidence="1" type="ORF">BN85407040</name>
</gene>
<dbReference type="RefSeq" id="WP_026658673.1">
    <property type="nucleotide sequence ID" value="NC_022538.1"/>
</dbReference>
<organism evidence="1 2">
    <name type="scientific">Alteracholeplasma palmae (strain ATCC 49389 / J233)</name>
    <name type="common">Acholeplasma palmae</name>
    <dbReference type="NCBI Taxonomy" id="1318466"/>
    <lineage>
        <taxon>Bacteria</taxon>
        <taxon>Bacillati</taxon>
        <taxon>Mycoplasmatota</taxon>
        <taxon>Mollicutes</taxon>
        <taxon>Acholeplasmatales</taxon>
        <taxon>Acholeplasmataceae</taxon>
        <taxon>Acholeplasma</taxon>
    </lineage>
</organism>
<dbReference type="GO" id="GO:0008168">
    <property type="term" value="F:methyltransferase activity"/>
    <property type="evidence" value="ECO:0007669"/>
    <property type="project" value="UniProtKB-KW"/>
</dbReference>
<dbReference type="Pfam" id="PF13489">
    <property type="entry name" value="Methyltransf_23"/>
    <property type="match status" value="1"/>
</dbReference>
<reference evidence="1 2" key="1">
    <citation type="journal article" date="2013" name="J. Mol. Microbiol. Biotechnol.">
        <title>Analysis of the Complete Genomes of Acholeplasma brassicae , A. palmae and A. laidlawii and Their Comparison to the Obligate Parasites from ' Candidatus Phytoplasma'.</title>
        <authorList>
            <person name="Kube M."/>
            <person name="Siewert C."/>
            <person name="Migdoll A.M."/>
            <person name="Duduk B."/>
            <person name="Holz S."/>
            <person name="Rabus R."/>
            <person name="Seemuller E."/>
            <person name="Mitrovic J."/>
            <person name="Muller I."/>
            <person name="Buttner C."/>
            <person name="Reinhardt R."/>
        </authorList>
    </citation>
    <scope>NUCLEOTIDE SEQUENCE [LARGE SCALE GENOMIC DNA]</scope>
    <source>
        <strain evidence="1 2">J233</strain>
    </source>
</reference>
<keyword evidence="1" id="KW-0808">Transferase</keyword>
<sequence length="211" mass="25477">MFAYYYDQLMEDIDYESILEPIIPYLNKEDLILDAGCGTGHILNYLRNTGFLYAKGIDNDENMLSVAGKKINKEDVLYYHDLNEVLPMQFDKILMLFDVTNYFEDIEIIFSNIYQGLKDNGLFIFDIYKIEYLEIMKNYQEEDEYPFSYKWHTQSKNHILSHDFSTHNYKLEFKQYLYETSYYEKILKKLGFKFKKISGNDERKEYYICNK</sequence>
<dbReference type="KEGG" id="apal:BN85407040"/>
<keyword evidence="2" id="KW-1185">Reference proteome</keyword>
<dbReference type="GO" id="GO:0032259">
    <property type="term" value="P:methylation"/>
    <property type="evidence" value="ECO:0007669"/>
    <property type="project" value="UniProtKB-KW"/>
</dbReference>